<sequence>MKFFDVVSIEQGFKRSVNLKSDQENLEILNHYLCSKTAEFIISSMLEHITVSKQSAFTWTGPYGSGKSSLALFLSSLISRDENLKKIAKNKLSDKSIINFFDTQNWNLIPIIGRSENIINILAETFNVKANSKDILEYLEKKIAKKNPTVIIFDEMGKSLEAIASKNNSDIYILQEIAELANRSAGNLIFIGILHQSLNEYARNLPRNIKNEWLKIHGRFIDLSVNTAGEEQIHLISRAIQKNINIPSTFEKSIDSTIKVISKNKPINSSIFKELLKDCWPIHPIVISLLGPVSRKRFSQNQRSIFSFLSSVEPFGFQYFINNYDYDEKVVYTPSLFWDYLQCNFENSILASSDAKIWIVAQEAISKSVVVNASPYTSDILKTISLVEIFRNTSGLLITSELLKNLFPYDGLDSLLNELVQNSIIRFNKYSKSFHLYEGSDFNIDEELDEAYKAVNTLDIKKLNEIANFKPIIAKRHYHQTGCMRWLNVELFTLSQLKSFNFNKNSDSGEFGKFIIILPKDDEEFNFSKNFLNKFPQEFNNANNYFLGVIEEYALILDYLKELLALNWLSKNCAKLAGDRIARKEVENRTNQVLSLLSVAIGNIIVNINWKTSEGDIGYLTEGAMSSYASNLADQIYYATPILKTEMLNRKKPSANANAALNILLKHMVKMPHEPKLGIQGFPAEGGLYRILLENTNLHIKVNKEFKFSQPLSNQYNLMTLWDITDNFLKSIDHNVTVHSIYNLWSLPPLGIKKGLYVFLMATYLLTRKAEVAVYLNGRYFPEINDLFIDYLTKETSNIEVRYIQRNSQQQKIISTLLSCLTDLNLFTSCQNIVSPLEISRALVQFIDRLNPWTLRTKTLDNNVIKFRDILKKAHDPNKLIFDEISLLFNFDNTEEAIK</sequence>
<evidence type="ECO:0000313" key="1">
    <source>
        <dbReference type="EMBL" id="PQH47946.1"/>
    </source>
</evidence>
<organism evidence="1 2">
    <name type="scientific">Acinetobacter baumannii</name>
    <dbReference type="NCBI Taxonomy" id="470"/>
    <lineage>
        <taxon>Bacteria</taxon>
        <taxon>Pseudomonadati</taxon>
        <taxon>Pseudomonadota</taxon>
        <taxon>Gammaproteobacteria</taxon>
        <taxon>Moraxellales</taxon>
        <taxon>Moraxellaceae</taxon>
        <taxon>Acinetobacter</taxon>
        <taxon>Acinetobacter calcoaceticus/baumannii complex</taxon>
    </lineage>
</organism>
<gene>
    <name evidence="1" type="ORF">C5U34_17435</name>
</gene>
<protein>
    <recommendedName>
        <fullName evidence="3">ATP-binding protein</fullName>
    </recommendedName>
</protein>
<dbReference type="SUPFAM" id="SSF52540">
    <property type="entry name" value="P-loop containing nucleoside triphosphate hydrolases"/>
    <property type="match status" value="1"/>
</dbReference>
<dbReference type="Gene3D" id="3.40.50.300">
    <property type="entry name" value="P-loop containing nucleotide triphosphate hydrolases"/>
    <property type="match status" value="1"/>
</dbReference>
<evidence type="ECO:0008006" key="3">
    <source>
        <dbReference type="Google" id="ProtNLM"/>
    </source>
</evidence>
<dbReference type="RefSeq" id="WP_104914923.1">
    <property type="nucleotide sequence ID" value="NZ_PUDN01000132.1"/>
</dbReference>
<name>A0AB37ABQ4_ACIBA</name>
<accession>A0AB37ABQ4</accession>
<feature type="non-terminal residue" evidence="1">
    <location>
        <position position="899"/>
    </location>
</feature>
<dbReference type="Proteomes" id="UP000239276">
    <property type="component" value="Unassembled WGS sequence"/>
</dbReference>
<reference evidence="1 2" key="1">
    <citation type="journal article" date="2018" name="J. Antimicrob. Chemother.">
        <title>Phylogenomics of colistin-susceptible and resistant XDR Acinetobacter baumannii.</title>
        <authorList>
            <person name="Mustapha M."/>
            <person name="Li B."/>
            <person name="Pacey M.P."/>
            <person name="Mettus R.T."/>
            <person name="McElheny C.L."/>
            <person name="Ernst R.K."/>
            <person name="Cooper V.S."/>
            <person name="Doi Y."/>
        </authorList>
    </citation>
    <scope>NUCLEOTIDE SEQUENCE [LARGE SCALE GENOMIC DNA]</scope>
    <source>
        <strain evidence="1 2">R20</strain>
    </source>
</reference>
<proteinExistence type="predicted"/>
<dbReference type="AlphaFoldDB" id="A0AB37ABQ4"/>
<comment type="caution">
    <text evidence="1">The sequence shown here is derived from an EMBL/GenBank/DDBJ whole genome shotgun (WGS) entry which is preliminary data.</text>
</comment>
<dbReference type="InterPro" id="IPR027417">
    <property type="entry name" value="P-loop_NTPase"/>
</dbReference>
<dbReference type="EMBL" id="PUDN01000132">
    <property type="protein sequence ID" value="PQH47946.1"/>
    <property type="molecule type" value="Genomic_DNA"/>
</dbReference>
<evidence type="ECO:0000313" key="2">
    <source>
        <dbReference type="Proteomes" id="UP000239276"/>
    </source>
</evidence>